<dbReference type="Proteomes" id="UP000594638">
    <property type="component" value="Unassembled WGS sequence"/>
</dbReference>
<dbReference type="EMBL" id="CACTIH010000182">
    <property type="protein sequence ID" value="CAA2956278.1"/>
    <property type="molecule type" value="Genomic_DNA"/>
</dbReference>
<evidence type="ECO:0000313" key="2">
    <source>
        <dbReference type="Proteomes" id="UP000594638"/>
    </source>
</evidence>
<protein>
    <submittedName>
        <fullName evidence="1">Uncharacterized protein</fullName>
    </submittedName>
</protein>
<accession>A0A8S0PQU1</accession>
<organism evidence="1 2">
    <name type="scientific">Olea europaea subsp. europaea</name>
    <dbReference type="NCBI Taxonomy" id="158383"/>
    <lineage>
        <taxon>Eukaryota</taxon>
        <taxon>Viridiplantae</taxon>
        <taxon>Streptophyta</taxon>
        <taxon>Embryophyta</taxon>
        <taxon>Tracheophyta</taxon>
        <taxon>Spermatophyta</taxon>
        <taxon>Magnoliopsida</taxon>
        <taxon>eudicotyledons</taxon>
        <taxon>Gunneridae</taxon>
        <taxon>Pentapetalae</taxon>
        <taxon>asterids</taxon>
        <taxon>lamiids</taxon>
        <taxon>Lamiales</taxon>
        <taxon>Oleaceae</taxon>
        <taxon>Oleeae</taxon>
        <taxon>Olea</taxon>
    </lineage>
</organism>
<reference evidence="1 2" key="1">
    <citation type="submission" date="2019-12" db="EMBL/GenBank/DDBJ databases">
        <authorList>
            <person name="Alioto T."/>
            <person name="Alioto T."/>
            <person name="Gomez Garrido J."/>
        </authorList>
    </citation>
    <scope>NUCLEOTIDE SEQUENCE [LARGE SCALE GENOMIC DNA]</scope>
</reference>
<keyword evidence="2" id="KW-1185">Reference proteome</keyword>
<gene>
    <name evidence="1" type="ORF">OLEA9_A070008</name>
</gene>
<sequence length="82" mass="9698">MDFRAEERDIEPPRVAIFKWESSMQGNDVEQERSHNHVPMKQGYWICFIVKRNLQRGNLILGSENVNRVSVTTSISEETWYI</sequence>
<dbReference type="AlphaFoldDB" id="A0A8S0PQU1"/>
<name>A0A8S0PQU1_OLEEU</name>
<evidence type="ECO:0000313" key="1">
    <source>
        <dbReference type="EMBL" id="CAA2956278.1"/>
    </source>
</evidence>
<proteinExistence type="predicted"/>
<dbReference type="OrthoDB" id="448399at2759"/>
<dbReference type="Gramene" id="OE9A070008T1">
    <property type="protein sequence ID" value="OE9A070008C1"/>
    <property type="gene ID" value="OE9A070008"/>
</dbReference>
<comment type="caution">
    <text evidence="1">The sequence shown here is derived from an EMBL/GenBank/DDBJ whole genome shotgun (WGS) entry which is preliminary data.</text>
</comment>